<reference evidence="3" key="1">
    <citation type="journal article" date="2019" name="Int. J. Syst. Evol. Microbiol.">
        <title>The Global Catalogue of Microorganisms (GCM) 10K type strain sequencing project: providing services to taxonomists for standard genome sequencing and annotation.</title>
        <authorList>
            <consortium name="The Broad Institute Genomics Platform"/>
            <consortium name="The Broad Institute Genome Sequencing Center for Infectious Disease"/>
            <person name="Wu L."/>
            <person name="Ma J."/>
        </authorList>
    </citation>
    <scope>NUCLEOTIDE SEQUENCE [LARGE SCALE GENOMIC DNA]</scope>
    <source>
        <strain evidence="3">JCM 19015</strain>
    </source>
</reference>
<dbReference type="InterPro" id="IPR006311">
    <property type="entry name" value="TAT_signal"/>
</dbReference>
<evidence type="ECO:0000313" key="3">
    <source>
        <dbReference type="Proteomes" id="UP001500121"/>
    </source>
</evidence>
<gene>
    <name evidence="2" type="ORF">GCM10025783_27700</name>
</gene>
<dbReference type="Gene3D" id="2.160.20.10">
    <property type="entry name" value="Single-stranded right-handed beta-helix, Pectin lyase-like"/>
    <property type="match status" value="1"/>
</dbReference>
<organism evidence="2 3">
    <name type="scientific">Amnibacterium soli</name>
    <dbReference type="NCBI Taxonomy" id="1282736"/>
    <lineage>
        <taxon>Bacteria</taxon>
        <taxon>Bacillati</taxon>
        <taxon>Actinomycetota</taxon>
        <taxon>Actinomycetes</taxon>
        <taxon>Micrococcales</taxon>
        <taxon>Microbacteriaceae</taxon>
        <taxon>Amnibacterium</taxon>
    </lineage>
</organism>
<dbReference type="InterPro" id="IPR011050">
    <property type="entry name" value="Pectin_lyase_fold/virulence"/>
</dbReference>
<dbReference type="EMBL" id="BAABLP010000006">
    <property type="protein sequence ID" value="GAA4753268.1"/>
    <property type="molecule type" value="Genomic_DNA"/>
</dbReference>
<dbReference type="SUPFAM" id="SSF51126">
    <property type="entry name" value="Pectin lyase-like"/>
    <property type="match status" value="1"/>
</dbReference>
<accession>A0ABP8ZDB2</accession>
<dbReference type="InterPro" id="IPR012334">
    <property type="entry name" value="Pectin_lyas_fold"/>
</dbReference>
<dbReference type="Proteomes" id="UP001500121">
    <property type="component" value="Unassembled WGS sequence"/>
</dbReference>
<dbReference type="RefSeq" id="WP_345481886.1">
    <property type="nucleotide sequence ID" value="NZ_BAABLP010000006.1"/>
</dbReference>
<dbReference type="PROSITE" id="PS51318">
    <property type="entry name" value="TAT"/>
    <property type="match status" value="1"/>
</dbReference>
<sequence length="667" mass="68384">MPVTATRRFVLGTALALAGAAKVSTLVPSSEADPYAGATVTGGAVTRTVLDVTDPAYGAMGDGVLLGDLVVQAGSPVVDSATGPFTSTEKDRGKTVVWRTAADGVGTGVIATVSSRTRAVLQAPASAASRSDGGPNTNGAVGTDNTKALNAAFAAAQAAAAAVAPERRQQVTTVQVHVPRGAFLFTTLQPFTQAGVSVTGEGRFSSLLVSAATGPWLQLAAFQAGTDLYGGTATDWTFEDLHFINPAYRNGSSEGHRTGRAIQDNGSGGVRISGCTFTGLEAGFCGAYGSDFTTIRDSYFYLCDTGYYLGPGSQQLEISKTDASQCREGAVFEGAPQWHIGGASSFEDPSVSAVTIVGPTSGTTRYGLPVDAPGAFYSGTFVIDGGTWFETNSGGNGRLTPRLMWMHGDGPFGVPTQGLVVRDAYVVAGGQQQPDGRATFIEYASARTSPEPVVVDGLTIGGTFLNSVFRMSGEASTSTPRLMGVRRPDEVALTQGPAGGAKVLEPDGSTVWPARITAPSPEVSALRLIPSRGSGTRAPLLAVGPGTDARSGIAADGALLEAFAQADPVNGVVTVDAAACNHCTSTLSGGDVAIRITNPPSTSSQRLTVELVAPGGARTVRWPSDCRFAGGTAPRTVAGSSRTAVTFGWNPRERLWIETARSEAVGI</sequence>
<evidence type="ECO:0000256" key="1">
    <source>
        <dbReference type="SAM" id="MobiDB-lite"/>
    </source>
</evidence>
<feature type="compositionally biased region" description="Polar residues" evidence="1">
    <location>
        <begin position="134"/>
        <end position="143"/>
    </location>
</feature>
<evidence type="ECO:0000313" key="2">
    <source>
        <dbReference type="EMBL" id="GAA4753268.1"/>
    </source>
</evidence>
<protein>
    <recommendedName>
        <fullName evidence="4">Pectate lyase superfamily protein domain-containing protein</fullName>
    </recommendedName>
</protein>
<comment type="caution">
    <text evidence="2">The sequence shown here is derived from an EMBL/GenBank/DDBJ whole genome shotgun (WGS) entry which is preliminary data.</text>
</comment>
<evidence type="ECO:0008006" key="4">
    <source>
        <dbReference type="Google" id="ProtNLM"/>
    </source>
</evidence>
<feature type="region of interest" description="Disordered" evidence="1">
    <location>
        <begin position="124"/>
        <end position="143"/>
    </location>
</feature>
<proteinExistence type="predicted"/>
<keyword evidence="3" id="KW-1185">Reference proteome</keyword>
<name>A0ABP8ZDB2_9MICO</name>